<feature type="compositionally biased region" description="Basic and acidic residues" evidence="1">
    <location>
        <begin position="1"/>
        <end position="17"/>
    </location>
</feature>
<evidence type="ECO:0000259" key="3">
    <source>
        <dbReference type="Pfam" id="PF26526"/>
    </source>
</evidence>
<evidence type="ECO:0000313" key="5">
    <source>
        <dbReference type="Proteomes" id="UP000267164"/>
    </source>
</evidence>
<proteinExistence type="predicted"/>
<dbReference type="AlphaFoldDB" id="A0A386ZDV9"/>
<dbReference type="OrthoDB" id="4428031at2"/>
<keyword evidence="2" id="KW-0812">Transmembrane</keyword>
<dbReference type="Pfam" id="PF26526">
    <property type="entry name" value="DUF8175"/>
    <property type="match status" value="1"/>
</dbReference>
<keyword evidence="5" id="KW-1185">Reference proteome</keyword>
<name>A0A386ZDV9_9NOCA</name>
<gene>
    <name evidence="4" type="ORF">D7D52_17095</name>
</gene>
<organism evidence="4 5">
    <name type="scientific">Nocardia yunnanensis</name>
    <dbReference type="NCBI Taxonomy" id="2382165"/>
    <lineage>
        <taxon>Bacteria</taxon>
        <taxon>Bacillati</taxon>
        <taxon>Actinomycetota</taxon>
        <taxon>Actinomycetes</taxon>
        <taxon>Mycobacteriales</taxon>
        <taxon>Nocardiaceae</taxon>
        <taxon>Nocardia</taxon>
    </lineage>
</organism>
<reference evidence="4 5" key="1">
    <citation type="submission" date="2018-09" db="EMBL/GenBank/DDBJ databases">
        <title>Nocardia yunnanensis sp. nov., an actinomycete isolated from a soil sample.</title>
        <authorList>
            <person name="Zhang J."/>
        </authorList>
    </citation>
    <scope>NUCLEOTIDE SEQUENCE [LARGE SCALE GENOMIC DNA]</scope>
    <source>
        <strain evidence="4 5">CFHS0054</strain>
    </source>
</reference>
<feature type="region of interest" description="Disordered" evidence="1">
    <location>
        <begin position="1"/>
        <end position="20"/>
    </location>
</feature>
<protein>
    <recommendedName>
        <fullName evidence="3">DUF8175 domain-containing protein</fullName>
    </recommendedName>
</protein>
<keyword evidence="2" id="KW-1133">Transmembrane helix</keyword>
<sequence length="284" mass="29727">MKLRETTSTDIGHDAPQHQRRGKQIGLIAALAVVALVVVGGVAALNVGHDNTATTNEPVSAPGHGDSTATGFDVPATDVFGRRVDTPRNAAGQPLPQTGTGRTSGDPDWLTGAPVLPAQGGWQRVGGASVPFSTSDGPTRVADGVAAGWAHTPQGAALAAVYAGYQVNARPGSRTVRERLIINPAKGLREFEANRAAGRLPDQLPENLTRYFVAPDAFRIDSYAEDMAVVAIATRGVDDNGSPAWTATQIVMVWDGGDWRLQPPPGATPPQHVISTLTGGWIKW</sequence>
<evidence type="ECO:0000256" key="1">
    <source>
        <dbReference type="SAM" id="MobiDB-lite"/>
    </source>
</evidence>
<keyword evidence="2" id="KW-0472">Membrane</keyword>
<feature type="domain" description="DUF8175" evidence="3">
    <location>
        <begin position="86"/>
        <end position="282"/>
    </location>
</feature>
<dbReference type="KEGG" id="nyu:D7D52_17095"/>
<dbReference type="RefSeq" id="WP_120737679.1">
    <property type="nucleotide sequence ID" value="NZ_CP032568.1"/>
</dbReference>
<evidence type="ECO:0000256" key="2">
    <source>
        <dbReference type="SAM" id="Phobius"/>
    </source>
</evidence>
<accession>A0A386ZDV9</accession>
<dbReference type="Proteomes" id="UP000267164">
    <property type="component" value="Chromosome"/>
</dbReference>
<evidence type="ECO:0000313" key="4">
    <source>
        <dbReference type="EMBL" id="AYF75304.1"/>
    </source>
</evidence>
<feature type="transmembrane region" description="Helical" evidence="2">
    <location>
        <begin position="25"/>
        <end position="45"/>
    </location>
</feature>
<dbReference type="EMBL" id="CP032568">
    <property type="protein sequence ID" value="AYF75304.1"/>
    <property type="molecule type" value="Genomic_DNA"/>
</dbReference>
<feature type="region of interest" description="Disordered" evidence="1">
    <location>
        <begin position="50"/>
        <end position="110"/>
    </location>
</feature>
<dbReference type="InterPro" id="IPR058488">
    <property type="entry name" value="DUF8175"/>
</dbReference>